<proteinExistence type="predicted"/>
<name>A0A0G3XG69_9SPHN</name>
<reference evidence="1 2" key="1">
    <citation type="submission" date="2015-06" db="EMBL/GenBank/DDBJ databases">
        <authorList>
            <person name="Zeng Y."/>
            <person name="Huang Y."/>
        </authorList>
    </citation>
    <scope>NUCLEOTIDE SEQUENCE [LARGE SCALE GENOMIC DNA]</scope>
    <source>
        <strain evidence="1 2">PQ-2</strain>
    </source>
</reference>
<sequence length="82" mass="8665">MLAPVFDSLMSLCENALGRQVVVGSAVALSEDETMLLGLLDGSMQRCTCIDCMNETAASLDCAISSTQIMIGTPTYPSNMVQ</sequence>
<dbReference type="PATRIC" id="fig|1348774.3.peg.919"/>
<evidence type="ECO:0000313" key="2">
    <source>
        <dbReference type="Proteomes" id="UP000035287"/>
    </source>
</evidence>
<dbReference type="Proteomes" id="UP000035287">
    <property type="component" value="Chromosome"/>
</dbReference>
<dbReference type="EMBL" id="CP011770">
    <property type="protein sequence ID" value="AKM09393.1"/>
    <property type="molecule type" value="Genomic_DNA"/>
</dbReference>
<protein>
    <submittedName>
        <fullName evidence="1">Uncharacterized protein</fullName>
    </submittedName>
</protein>
<gene>
    <name evidence="1" type="ORF">AB433_04375</name>
</gene>
<dbReference type="AlphaFoldDB" id="A0A0G3XG69"/>
<organism evidence="1 2">
    <name type="scientific">Croceicoccus naphthovorans</name>
    <dbReference type="NCBI Taxonomy" id="1348774"/>
    <lineage>
        <taxon>Bacteria</taxon>
        <taxon>Pseudomonadati</taxon>
        <taxon>Pseudomonadota</taxon>
        <taxon>Alphaproteobacteria</taxon>
        <taxon>Sphingomonadales</taxon>
        <taxon>Erythrobacteraceae</taxon>
        <taxon>Croceicoccus</taxon>
    </lineage>
</organism>
<accession>A0A0G3XG69</accession>
<keyword evidence="2" id="KW-1185">Reference proteome</keyword>
<evidence type="ECO:0000313" key="1">
    <source>
        <dbReference type="EMBL" id="AKM09393.1"/>
    </source>
</evidence>
<dbReference type="KEGG" id="cna:AB433_04375"/>